<keyword evidence="5" id="KW-0067">ATP-binding</keyword>
<feature type="domain" description="Disease resistance protein winged helix" evidence="8">
    <location>
        <begin position="424"/>
        <end position="496"/>
    </location>
</feature>
<dbReference type="Pfam" id="PF18052">
    <property type="entry name" value="Rx_N"/>
    <property type="match status" value="1"/>
</dbReference>
<evidence type="ECO:0000259" key="6">
    <source>
        <dbReference type="Pfam" id="PF00931"/>
    </source>
</evidence>
<evidence type="ECO:0000256" key="1">
    <source>
        <dbReference type="ARBA" id="ARBA00022614"/>
    </source>
</evidence>
<keyword evidence="2" id="KW-0677">Repeat</keyword>
<evidence type="ECO:0000313" key="11">
    <source>
        <dbReference type="Proteomes" id="UP001324115"/>
    </source>
</evidence>
<dbReference type="Gene3D" id="3.40.50.300">
    <property type="entry name" value="P-loop containing nucleotide triphosphate hydrolases"/>
    <property type="match status" value="1"/>
</dbReference>
<dbReference type="Proteomes" id="UP001324115">
    <property type="component" value="Unassembled WGS sequence"/>
</dbReference>
<dbReference type="AlphaFoldDB" id="A0AAN7FKM5"/>
<evidence type="ECO:0000256" key="4">
    <source>
        <dbReference type="ARBA" id="ARBA00022821"/>
    </source>
</evidence>
<feature type="domain" description="R13L1/DRL21-like LRR repeat region" evidence="9">
    <location>
        <begin position="696"/>
        <end position="820"/>
    </location>
</feature>
<accession>A0AAN7FKM5</accession>
<feature type="domain" description="Disease resistance N-terminal" evidence="7">
    <location>
        <begin position="12"/>
        <end position="97"/>
    </location>
</feature>
<gene>
    <name evidence="10" type="ORF">RGQ29_016718</name>
</gene>
<evidence type="ECO:0000259" key="7">
    <source>
        <dbReference type="Pfam" id="PF18052"/>
    </source>
</evidence>
<dbReference type="Gene3D" id="1.10.10.10">
    <property type="entry name" value="Winged helix-like DNA-binding domain superfamily/Winged helix DNA-binding domain"/>
    <property type="match status" value="1"/>
</dbReference>
<dbReference type="Gene3D" id="1.20.5.4130">
    <property type="match status" value="1"/>
</dbReference>
<dbReference type="PANTHER" id="PTHR36766">
    <property type="entry name" value="PLANT BROAD-SPECTRUM MILDEW RESISTANCE PROTEIN RPW8"/>
    <property type="match status" value="1"/>
</dbReference>
<dbReference type="InterPro" id="IPR041118">
    <property type="entry name" value="Rx_N"/>
</dbReference>
<dbReference type="Pfam" id="PF23559">
    <property type="entry name" value="WHD_DRP"/>
    <property type="match status" value="1"/>
</dbReference>
<dbReference type="SUPFAM" id="SSF52058">
    <property type="entry name" value="L domain-like"/>
    <property type="match status" value="1"/>
</dbReference>
<sequence>MAEGALFDLAGNVFQLLGSIIVDEVKLASSVKTEIKYLTDTVSTIRAVLLDAEMQSSHNHQIKDWLSRLKDVLHDADDLLDDFSTQVMRIKMMTKKVRLFSSCSNPLAFSPKIGREIKAIREKLNAIAEDKEAFHFRQSLVEPPVMNRGDRETYSFVLEEEVIGREDDKKEIMERLFDDNVVENISIIPIVGFGGLGKTTLAQLVYNDENVQTKFEIKLWVCISDVFDVQRIVKEMLEQLTKRKHEESLEILQNQLREILNGKKYLLVVDDLWNENNNKWLRLRNLLICGARGSRILVTTRSESVARIIGAAPSHALRGLPEEKAWSLFVKVAFEQGKLQENEVRISLGKEIMGKCAGVPLAIRTIASLLSTKASENDWRYFRSCLLLEITQEEGKENDILSTLKLSYNHLPSYLQQCFAYCRLFPKDYKIDVTTLINLWAAQGFIKLSDSEQRVEDVGREYFMVLLRRCFFQDVQKDEFDIISYCKMHDLMHDLAALVAGMESTMLTSSGEYNGKKVRHVSFDLEDSSRKLSIFKVKGMKIRTILIASVGGKLGNLTCNALVSNLNYLRTLDLSELNLRVVRHSIGELKHLRYLNLSKNRNIEFLPNSITKLLNLLMLKLSDCHSLKELPRGLENLVNLRHLDISGCYELTHMPLGLGHLTSLEILTEFVVRRGGSKASSCGWYKKKQGRSGGGLSELKELSNLGGSLEIKYLGHGEDDTVECKATNMKDKQHLQELRLWWDSEWDDGETECYDEMSLEGLQPHPNLRGLELWYYMGVRIPSWVSSLTNLVHFRLSENRRLQHLPPLNQLPFLKSLSLGIMEALEYISDEDSVSNVLGASSSSSSSSSSKTPFFPSLSSLELEWCPKLKGWWRNEPHHLLLPSFPPSLSELSIIHCPNLTSMPLIPDLTSLKARSIIGCPLLRLHEANREDCPK</sequence>
<dbReference type="GO" id="GO:0043531">
    <property type="term" value="F:ADP binding"/>
    <property type="evidence" value="ECO:0007669"/>
    <property type="project" value="InterPro"/>
</dbReference>
<dbReference type="InterPro" id="IPR002182">
    <property type="entry name" value="NB-ARC"/>
</dbReference>
<proteinExistence type="predicted"/>
<evidence type="ECO:0000256" key="3">
    <source>
        <dbReference type="ARBA" id="ARBA00022741"/>
    </source>
</evidence>
<comment type="caution">
    <text evidence="10">The sequence shown here is derived from an EMBL/GenBank/DDBJ whole genome shotgun (WGS) entry which is preliminary data.</text>
</comment>
<evidence type="ECO:0008006" key="12">
    <source>
        <dbReference type="Google" id="ProtNLM"/>
    </source>
</evidence>
<dbReference type="InterPro" id="IPR032675">
    <property type="entry name" value="LRR_dom_sf"/>
</dbReference>
<keyword evidence="1" id="KW-0433">Leucine-rich repeat</keyword>
<dbReference type="FunFam" id="1.10.10.10:FF:000322">
    <property type="entry name" value="Probable disease resistance protein At1g63360"/>
    <property type="match status" value="1"/>
</dbReference>
<dbReference type="GO" id="GO:0051707">
    <property type="term" value="P:response to other organism"/>
    <property type="evidence" value="ECO:0007669"/>
    <property type="project" value="UniProtKB-ARBA"/>
</dbReference>
<evidence type="ECO:0000259" key="8">
    <source>
        <dbReference type="Pfam" id="PF23559"/>
    </source>
</evidence>
<dbReference type="PRINTS" id="PR00364">
    <property type="entry name" value="DISEASERSIST"/>
</dbReference>
<organism evidence="10 11">
    <name type="scientific">Quercus rubra</name>
    <name type="common">Northern red oak</name>
    <name type="synonym">Quercus borealis</name>
    <dbReference type="NCBI Taxonomy" id="3512"/>
    <lineage>
        <taxon>Eukaryota</taxon>
        <taxon>Viridiplantae</taxon>
        <taxon>Streptophyta</taxon>
        <taxon>Embryophyta</taxon>
        <taxon>Tracheophyta</taxon>
        <taxon>Spermatophyta</taxon>
        <taxon>Magnoliopsida</taxon>
        <taxon>eudicotyledons</taxon>
        <taxon>Gunneridae</taxon>
        <taxon>Pentapetalae</taxon>
        <taxon>rosids</taxon>
        <taxon>fabids</taxon>
        <taxon>Fagales</taxon>
        <taxon>Fagaceae</taxon>
        <taxon>Quercus</taxon>
    </lineage>
</organism>
<dbReference type="InterPro" id="IPR058922">
    <property type="entry name" value="WHD_DRP"/>
</dbReference>
<dbReference type="InterPro" id="IPR036388">
    <property type="entry name" value="WH-like_DNA-bd_sf"/>
</dbReference>
<name>A0AAN7FKM5_QUERU</name>
<dbReference type="PANTHER" id="PTHR36766:SF35">
    <property type="entry name" value="DISEASE RESISTANCE PROTEIN RGA3"/>
    <property type="match status" value="1"/>
</dbReference>
<keyword evidence="11" id="KW-1185">Reference proteome</keyword>
<dbReference type="EMBL" id="JAXUIC010000004">
    <property type="protein sequence ID" value="KAK4592296.1"/>
    <property type="molecule type" value="Genomic_DNA"/>
</dbReference>
<reference evidence="10 11" key="1">
    <citation type="journal article" date="2023" name="G3 (Bethesda)">
        <title>A haplotype-resolved chromosome-scale genome for Quercus rubra L. provides insights into the genetics of adaptive traits for red oak species.</title>
        <authorList>
            <person name="Kapoor B."/>
            <person name="Jenkins J."/>
            <person name="Schmutz J."/>
            <person name="Zhebentyayeva T."/>
            <person name="Kuelheim C."/>
            <person name="Coggeshall M."/>
            <person name="Heim C."/>
            <person name="Lasky J.R."/>
            <person name="Leites L."/>
            <person name="Islam-Faridi N."/>
            <person name="Romero-Severson J."/>
            <person name="DeLeo V.L."/>
            <person name="Lucas S.M."/>
            <person name="Lazic D."/>
            <person name="Gailing O."/>
            <person name="Carlson J."/>
            <person name="Staton M."/>
        </authorList>
    </citation>
    <scope>NUCLEOTIDE SEQUENCE [LARGE SCALE GENOMIC DNA]</scope>
    <source>
        <strain evidence="10">Pseudo-F2</strain>
    </source>
</reference>
<dbReference type="Pfam" id="PF25019">
    <property type="entry name" value="LRR_R13L1-DRL21"/>
    <property type="match status" value="1"/>
</dbReference>
<dbReference type="Gene3D" id="3.80.10.10">
    <property type="entry name" value="Ribonuclease Inhibitor"/>
    <property type="match status" value="2"/>
</dbReference>
<dbReference type="GO" id="GO:0006952">
    <property type="term" value="P:defense response"/>
    <property type="evidence" value="ECO:0007669"/>
    <property type="project" value="UniProtKB-KW"/>
</dbReference>
<dbReference type="InterPro" id="IPR056789">
    <property type="entry name" value="LRR_R13L1-DRL21"/>
</dbReference>
<keyword evidence="3" id="KW-0547">Nucleotide-binding</keyword>
<dbReference type="GO" id="GO:0005524">
    <property type="term" value="F:ATP binding"/>
    <property type="evidence" value="ECO:0007669"/>
    <property type="project" value="UniProtKB-KW"/>
</dbReference>
<dbReference type="FunFam" id="3.40.50.300:FF:001091">
    <property type="entry name" value="Probable disease resistance protein At1g61300"/>
    <property type="match status" value="1"/>
</dbReference>
<dbReference type="InterPro" id="IPR042197">
    <property type="entry name" value="Apaf_helical"/>
</dbReference>
<evidence type="ECO:0000256" key="5">
    <source>
        <dbReference type="ARBA" id="ARBA00022840"/>
    </source>
</evidence>
<dbReference type="SUPFAM" id="SSF52540">
    <property type="entry name" value="P-loop containing nucleoside triphosphate hydrolases"/>
    <property type="match status" value="1"/>
</dbReference>
<evidence type="ECO:0000313" key="10">
    <source>
        <dbReference type="EMBL" id="KAK4592296.1"/>
    </source>
</evidence>
<feature type="domain" description="NB-ARC" evidence="6">
    <location>
        <begin position="166"/>
        <end position="336"/>
    </location>
</feature>
<dbReference type="Gene3D" id="1.10.8.430">
    <property type="entry name" value="Helical domain of apoptotic protease-activating factors"/>
    <property type="match status" value="1"/>
</dbReference>
<evidence type="ECO:0000259" key="9">
    <source>
        <dbReference type="Pfam" id="PF25019"/>
    </source>
</evidence>
<evidence type="ECO:0000256" key="2">
    <source>
        <dbReference type="ARBA" id="ARBA00022737"/>
    </source>
</evidence>
<keyword evidence="4" id="KW-0611">Plant defense</keyword>
<dbReference type="InterPro" id="IPR027417">
    <property type="entry name" value="P-loop_NTPase"/>
</dbReference>
<dbReference type="Pfam" id="PF00931">
    <property type="entry name" value="NB-ARC"/>
    <property type="match status" value="1"/>
</dbReference>
<protein>
    <recommendedName>
        <fullName evidence="12">Disease resistance protein RGA3</fullName>
    </recommendedName>
</protein>